<feature type="transmembrane region" description="Helical" evidence="4">
    <location>
        <begin position="362"/>
        <end position="382"/>
    </location>
</feature>
<keyword evidence="2 3" id="KW-0802">TPR repeat</keyword>
<evidence type="ECO:0000313" key="6">
    <source>
        <dbReference type="Proteomes" id="UP000183656"/>
    </source>
</evidence>
<evidence type="ECO:0000313" key="5">
    <source>
        <dbReference type="EMBL" id="SFU90591.1"/>
    </source>
</evidence>
<gene>
    <name evidence="5" type="ORF">SAMN04489707_103432</name>
</gene>
<dbReference type="OrthoDB" id="509324at2"/>
<feature type="transmembrane region" description="Helical" evidence="4">
    <location>
        <begin position="121"/>
        <end position="141"/>
    </location>
</feature>
<feature type="transmembrane region" description="Helical" evidence="4">
    <location>
        <begin position="148"/>
        <end position="166"/>
    </location>
</feature>
<feature type="transmembrane region" description="Helical" evidence="4">
    <location>
        <begin position="7"/>
        <end position="26"/>
    </location>
</feature>
<dbReference type="Proteomes" id="UP000183656">
    <property type="component" value="Unassembled WGS sequence"/>
</dbReference>
<protein>
    <submittedName>
        <fullName evidence="5">Tetratricopeptide repeat-containing protein</fullName>
    </submittedName>
</protein>
<feature type="repeat" description="TPR" evidence="3">
    <location>
        <begin position="616"/>
        <end position="649"/>
    </location>
</feature>
<name>A0A1I7JZM9_9BURK</name>
<sequence length="668" mass="73948">MKQFFQARYGFALFLVVVTLGIYLPGLQNTLLFDDNLLKNGTIFSGYGSLTEFKQRMLSYGSFVWIDGIFGEGWWKQRLFNIAIHLANIFAIQALVSRILSHAQFSEDTAALPHFTASRSAASQVALVIFALNPVAVYAVAYLIQRSILMATLFSVVACWAFVRWLESRKPGWIALTACAFVFAILSKEYALATLSLMVPIYIFIRRPNKKTLAIATAIALAISALAATAFFQIYGHLIGKPFDGQSMAFVQQLEAIRPGISETIYPLSILNEAALFIAYGVRWVLPYAGWMSVDLRPPFPLGFTSPWHLAGALLYVGLGVAALWALLQRRDIWSAVGLFTLFPVLWYVTEFSTVWIQDPFVLYRSYLWAVALPGLLAIVMTGLKPRTIYILGIVLGLMLGALAFERAWSLKDEGTAWQDATEKVALDAPANAVGRSRAFNNLGNYYLQQRLFDQAERNFKTALLLNDLGGIGAMANLNMGATLQHKGQHLEALKYLAAAQAMGNRSPALTYHIGESQLALGQIDHALTNLSNALVQLDADPINRHLEPTIRQRRAEAAQAAQQFKIAIDDYRDLLARNPNDTELRLKLGIALGRAGQSAEAMELLDKLIARSPSALAFYGRAMVHYNRGERDSALGDLDQAIALDPRNAQYRAVRNQLASPPPTPRR</sequence>
<dbReference type="InterPro" id="IPR011990">
    <property type="entry name" value="TPR-like_helical_dom_sf"/>
</dbReference>
<accession>A0A1I7JZM9</accession>
<keyword evidence="4" id="KW-0812">Transmembrane</keyword>
<dbReference type="EMBL" id="FPBX01000034">
    <property type="protein sequence ID" value="SFU90591.1"/>
    <property type="molecule type" value="Genomic_DNA"/>
</dbReference>
<dbReference type="RefSeq" id="WP_054257008.1">
    <property type="nucleotide sequence ID" value="NZ_CYIG01000030.1"/>
</dbReference>
<feature type="transmembrane region" description="Helical" evidence="4">
    <location>
        <begin position="212"/>
        <end position="235"/>
    </location>
</feature>
<evidence type="ECO:0000256" key="2">
    <source>
        <dbReference type="ARBA" id="ARBA00022803"/>
    </source>
</evidence>
<keyword evidence="6" id="KW-1185">Reference proteome</keyword>
<reference evidence="5 6" key="1">
    <citation type="submission" date="2016-10" db="EMBL/GenBank/DDBJ databases">
        <authorList>
            <person name="de Groot N.N."/>
        </authorList>
    </citation>
    <scope>NUCLEOTIDE SEQUENCE [LARGE SCALE GENOMIC DNA]</scope>
    <source>
        <strain evidence="5 6">R-24608</strain>
    </source>
</reference>
<keyword evidence="4" id="KW-1133">Transmembrane helix</keyword>
<keyword evidence="4" id="KW-0472">Membrane</keyword>
<dbReference type="STRING" id="343013.SAMN04489707_103432"/>
<dbReference type="Gene3D" id="1.25.40.10">
    <property type="entry name" value="Tetratricopeptide repeat domain"/>
    <property type="match status" value="2"/>
</dbReference>
<evidence type="ECO:0000256" key="1">
    <source>
        <dbReference type="ARBA" id="ARBA00022737"/>
    </source>
</evidence>
<dbReference type="PANTHER" id="PTHR44227">
    <property type="match status" value="1"/>
</dbReference>
<feature type="transmembrane region" description="Helical" evidence="4">
    <location>
        <begin position="307"/>
        <end position="327"/>
    </location>
</feature>
<dbReference type="PANTHER" id="PTHR44227:SF3">
    <property type="entry name" value="PROTEIN O-MANNOSYL-TRANSFERASE TMTC4"/>
    <property type="match status" value="1"/>
</dbReference>
<organism evidence="5 6">
    <name type="scientific">Paenacidovorax caeni</name>
    <dbReference type="NCBI Taxonomy" id="343013"/>
    <lineage>
        <taxon>Bacteria</taxon>
        <taxon>Pseudomonadati</taxon>
        <taxon>Pseudomonadota</taxon>
        <taxon>Betaproteobacteria</taxon>
        <taxon>Burkholderiales</taxon>
        <taxon>Comamonadaceae</taxon>
        <taxon>Paenacidovorax</taxon>
    </lineage>
</organism>
<feature type="transmembrane region" description="Helical" evidence="4">
    <location>
        <begin position="388"/>
        <end position="405"/>
    </location>
</feature>
<dbReference type="PROSITE" id="PS50005">
    <property type="entry name" value="TPR"/>
    <property type="match status" value="2"/>
</dbReference>
<feature type="repeat" description="TPR" evidence="3">
    <location>
        <begin position="437"/>
        <end position="470"/>
    </location>
</feature>
<feature type="transmembrane region" description="Helical" evidence="4">
    <location>
        <begin position="82"/>
        <end position="101"/>
    </location>
</feature>
<keyword evidence="1" id="KW-0677">Repeat</keyword>
<dbReference type="InterPro" id="IPR019734">
    <property type="entry name" value="TPR_rpt"/>
</dbReference>
<feature type="transmembrane region" description="Helical" evidence="4">
    <location>
        <begin position="172"/>
        <end position="205"/>
    </location>
</feature>
<proteinExistence type="predicted"/>
<dbReference type="InterPro" id="IPR052346">
    <property type="entry name" value="O-mannosyl-transferase_TMTC"/>
</dbReference>
<dbReference type="GO" id="GO:0030968">
    <property type="term" value="P:endoplasmic reticulum unfolded protein response"/>
    <property type="evidence" value="ECO:0007669"/>
    <property type="project" value="TreeGrafter"/>
</dbReference>
<dbReference type="AlphaFoldDB" id="A0A1I7JZM9"/>
<dbReference type="GO" id="GO:0000030">
    <property type="term" value="F:mannosyltransferase activity"/>
    <property type="evidence" value="ECO:0007669"/>
    <property type="project" value="TreeGrafter"/>
</dbReference>
<dbReference type="GO" id="GO:0035269">
    <property type="term" value="P:protein O-linked glycosylation via mannose"/>
    <property type="evidence" value="ECO:0007669"/>
    <property type="project" value="TreeGrafter"/>
</dbReference>
<dbReference type="SMART" id="SM00028">
    <property type="entry name" value="TPR"/>
    <property type="match status" value="5"/>
</dbReference>
<evidence type="ECO:0000256" key="4">
    <source>
        <dbReference type="SAM" id="Phobius"/>
    </source>
</evidence>
<feature type="transmembrane region" description="Helical" evidence="4">
    <location>
        <begin position="333"/>
        <end position="350"/>
    </location>
</feature>
<dbReference type="Pfam" id="PF13432">
    <property type="entry name" value="TPR_16"/>
    <property type="match status" value="2"/>
</dbReference>
<evidence type="ECO:0000256" key="3">
    <source>
        <dbReference type="PROSITE-ProRule" id="PRU00339"/>
    </source>
</evidence>
<dbReference type="SUPFAM" id="SSF48452">
    <property type="entry name" value="TPR-like"/>
    <property type="match status" value="1"/>
</dbReference>